<proteinExistence type="predicted"/>
<feature type="chain" id="PRO_5044765486" evidence="1">
    <location>
        <begin position="24"/>
        <end position="108"/>
    </location>
</feature>
<dbReference type="Proteomes" id="UP001634394">
    <property type="component" value="Unassembled WGS sequence"/>
</dbReference>
<evidence type="ECO:0000313" key="2">
    <source>
        <dbReference type="EMBL" id="KAL3836300.1"/>
    </source>
</evidence>
<accession>A0ABD3TH06</accession>
<name>A0ABD3TH06_SINWO</name>
<gene>
    <name evidence="2" type="ORF">ACJMK2_021737</name>
</gene>
<evidence type="ECO:0000256" key="1">
    <source>
        <dbReference type="SAM" id="SignalP"/>
    </source>
</evidence>
<dbReference type="AlphaFoldDB" id="A0ABD3TH06"/>
<reference evidence="2 3" key="1">
    <citation type="submission" date="2024-11" db="EMBL/GenBank/DDBJ databases">
        <title>Chromosome-level genome assembly of the freshwater bivalve Anodonta woodiana.</title>
        <authorList>
            <person name="Chen X."/>
        </authorList>
    </citation>
    <scope>NUCLEOTIDE SEQUENCE [LARGE SCALE GENOMIC DNA]</scope>
    <source>
        <strain evidence="2">MN2024</strain>
        <tissue evidence="2">Gills</tissue>
    </source>
</reference>
<comment type="caution">
    <text evidence="2">The sequence shown here is derived from an EMBL/GenBank/DDBJ whole genome shotgun (WGS) entry which is preliminary data.</text>
</comment>
<sequence>MKTAELVTALAVVFLVTLTIGEGAPQWRPQGRFGKRFGTGEFMTAMQTLPDNSEVVQPLFMEETPTDSMPTTQSKASRVCVETTFPGVFTCYRRRKSTPAMMQTDEEP</sequence>
<keyword evidence="1" id="KW-0732">Signal</keyword>
<organism evidence="2 3">
    <name type="scientific">Sinanodonta woodiana</name>
    <name type="common">Chinese pond mussel</name>
    <name type="synonym">Anodonta woodiana</name>
    <dbReference type="NCBI Taxonomy" id="1069815"/>
    <lineage>
        <taxon>Eukaryota</taxon>
        <taxon>Metazoa</taxon>
        <taxon>Spiralia</taxon>
        <taxon>Lophotrochozoa</taxon>
        <taxon>Mollusca</taxon>
        <taxon>Bivalvia</taxon>
        <taxon>Autobranchia</taxon>
        <taxon>Heteroconchia</taxon>
        <taxon>Palaeoheterodonta</taxon>
        <taxon>Unionida</taxon>
        <taxon>Unionoidea</taxon>
        <taxon>Unionidae</taxon>
        <taxon>Unioninae</taxon>
        <taxon>Sinanodonta</taxon>
    </lineage>
</organism>
<keyword evidence="3" id="KW-1185">Reference proteome</keyword>
<feature type="signal peptide" evidence="1">
    <location>
        <begin position="1"/>
        <end position="23"/>
    </location>
</feature>
<evidence type="ECO:0000313" key="3">
    <source>
        <dbReference type="Proteomes" id="UP001634394"/>
    </source>
</evidence>
<protein>
    <submittedName>
        <fullName evidence="2">Uncharacterized protein</fullName>
    </submittedName>
</protein>
<dbReference type="EMBL" id="JBJQND010000018">
    <property type="protein sequence ID" value="KAL3836300.1"/>
    <property type="molecule type" value="Genomic_DNA"/>
</dbReference>